<evidence type="ECO:0000313" key="2">
    <source>
        <dbReference type="EMBL" id="CAC5367432.1"/>
    </source>
</evidence>
<protein>
    <submittedName>
        <fullName evidence="2">Uncharacterized protein</fullName>
    </submittedName>
</protein>
<evidence type="ECO:0000256" key="1">
    <source>
        <dbReference type="SAM" id="MobiDB-lite"/>
    </source>
</evidence>
<dbReference type="EMBL" id="CACVKT020001361">
    <property type="protein sequence ID" value="CAC5367432.1"/>
    <property type="molecule type" value="Genomic_DNA"/>
</dbReference>
<name>A0A6J8AGX0_MYTCO</name>
<feature type="compositionally biased region" description="Polar residues" evidence="1">
    <location>
        <begin position="120"/>
        <end position="146"/>
    </location>
</feature>
<dbReference type="PANTHER" id="PTHR34239">
    <property type="entry name" value="APPLE DOMAIN-CONTAINING PROTEIN"/>
    <property type="match status" value="1"/>
</dbReference>
<gene>
    <name evidence="2" type="ORF">MCOR_7333</name>
</gene>
<feature type="region of interest" description="Disordered" evidence="1">
    <location>
        <begin position="120"/>
        <end position="158"/>
    </location>
</feature>
<sequence length="255" mass="28951">MVTAERGHMSEMDNSPRDDEMIDAIKRRNREIYREKTRKASETSQMPVQQDVDEAGPSVSKEVGKRSTRNGITMQSLWEKISNMADVNKRQIDSHTEIIANLAANTLTVQDAVTQKNVPKTKANTNAQKNQVDNDINTINSGSEVSDNGLEDRSDDEDDELNIDDIVDTIDDTENKAFLDELEKMYKEPKKFGEKIDDQMAKLVDQAINKPLKTETLTKLDDTYLVPENCKHYRSLKSTKKSGEVLKTRSKEIQI</sequence>
<keyword evidence="3" id="KW-1185">Reference proteome</keyword>
<proteinExistence type="predicted"/>
<accession>A0A6J8AGX0</accession>
<organism evidence="2 3">
    <name type="scientific">Mytilus coruscus</name>
    <name type="common">Sea mussel</name>
    <dbReference type="NCBI Taxonomy" id="42192"/>
    <lineage>
        <taxon>Eukaryota</taxon>
        <taxon>Metazoa</taxon>
        <taxon>Spiralia</taxon>
        <taxon>Lophotrochozoa</taxon>
        <taxon>Mollusca</taxon>
        <taxon>Bivalvia</taxon>
        <taxon>Autobranchia</taxon>
        <taxon>Pteriomorphia</taxon>
        <taxon>Mytilida</taxon>
        <taxon>Mytiloidea</taxon>
        <taxon>Mytilidae</taxon>
        <taxon>Mytilinae</taxon>
        <taxon>Mytilus</taxon>
    </lineage>
</organism>
<evidence type="ECO:0000313" key="3">
    <source>
        <dbReference type="Proteomes" id="UP000507470"/>
    </source>
</evidence>
<feature type="region of interest" description="Disordered" evidence="1">
    <location>
        <begin position="34"/>
        <end position="66"/>
    </location>
</feature>
<dbReference type="Proteomes" id="UP000507470">
    <property type="component" value="Unassembled WGS sequence"/>
</dbReference>
<reference evidence="2 3" key="1">
    <citation type="submission" date="2020-06" db="EMBL/GenBank/DDBJ databases">
        <authorList>
            <person name="Li R."/>
            <person name="Bekaert M."/>
        </authorList>
    </citation>
    <scope>NUCLEOTIDE SEQUENCE [LARGE SCALE GENOMIC DNA]</scope>
    <source>
        <strain evidence="3">wild</strain>
    </source>
</reference>
<dbReference type="AlphaFoldDB" id="A0A6J8AGX0"/>
<feature type="region of interest" description="Disordered" evidence="1">
    <location>
        <begin position="1"/>
        <end position="22"/>
    </location>
</feature>
<dbReference type="PANTHER" id="PTHR34239:SF2">
    <property type="entry name" value="TRANSPOSABLE ELEMENT P TRANSPOSASE_THAP9 CONSERVED DOMAIN-CONTAINING PROTEIN"/>
    <property type="match status" value="1"/>
</dbReference>